<dbReference type="InterPro" id="IPR011600">
    <property type="entry name" value="Pept_C14_caspase"/>
</dbReference>
<dbReference type="InterPro" id="IPR013229">
    <property type="entry name" value="PEGA"/>
</dbReference>
<evidence type="ECO:0000313" key="3">
    <source>
        <dbReference type="EMBL" id="CUU07475.1"/>
    </source>
</evidence>
<protein>
    <submittedName>
        <fullName evidence="3">Uncharacterized protein, contains caspase domain</fullName>
    </submittedName>
</protein>
<dbReference type="GO" id="GO:0004197">
    <property type="term" value="F:cysteine-type endopeptidase activity"/>
    <property type="evidence" value="ECO:0007669"/>
    <property type="project" value="InterPro"/>
</dbReference>
<evidence type="ECO:0000313" key="4">
    <source>
        <dbReference type="Proteomes" id="UP000320623"/>
    </source>
</evidence>
<dbReference type="InterPro" id="IPR018247">
    <property type="entry name" value="EF_Hand_1_Ca_BS"/>
</dbReference>
<dbReference type="OrthoDB" id="9759662at2"/>
<feature type="domain" description="Peptidase C14 caspase" evidence="1">
    <location>
        <begin position="42"/>
        <end position="271"/>
    </location>
</feature>
<accession>A0A0S4NAE6</accession>
<dbReference type="EMBL" id="FAOO01000014">
    <property type="protein sequence ID" value="CUU07475.1"/>
    <property type="molecule type" value="Genomic_DNA"/>
</dbReference>
<dbReference type="PANTHER" id="PTHR36194:SF1">
    <property type="entry name" value="S-LAYER-LIKE PROTEIN"/>
    <property type="match status" value="1"/>
</dbReference>
<reference evidence="4" key="1">
    <citation type="submission" date="2015-11" db="EMBL/GenBank/DDBJ databases">
        <authorList>
            <person name="Varghese N."/>
        </authorList>
    </citation>
    <scope>NUCLEOTIDE SEQUENCE [LARGE SCALE GENOMIC DNA]</scope>
</reference>
<dbReference type="SUPFAM" id="SSF52129">
    <property type="entry name" value="Caspase-like"/>
    <property type="match status" value="1"/>
</dbReference>
<keyword evidence="4" id="KW-1185">Reference proteome</keyword>
<sequence length="494" mass="55417">MRFLKIFSFVLVLFSFSFSQQRGIGLRESGRVELKSFYRESWAVLIGINNYIKAPKLRYAVRDVEEFMEVLVNYYGFKRENIIKLIDREATRENIMRAFERIRSVADKDDRVLIFFAGHGITVTLPDGREKGYILPVDGSQDELITSAISTDQLNEISQLIRAKHLLFIMDACYGGLIFARAQPISPTALDYLEIISTRRARKALTAGGRDQTVFDTGPGGHSVFTYYLIDGLKNGSADLNRDGMITSGELNEYVAPRVTAESNRAQTPEYGILAGDMGGDFVFIPVGAIVKMFDVSIESEPSGADVKINGQAYGKTPLNLRLEPGRYNIEISKQDYETFIDVFEVGESFDNSFHYRLEPALVSIYIKSEPGFADVYIDGTKAGTTPSYFKVRKGEHDVIVMKQGYSELRRKIFVYSDTTISVNLEKLLATVFIKSSVPDADVVIKDKEYGTSKAFKMEGDELKIELPFGAYTINVSKEKYVSVEKSLDINSAS</sequence>
<dbReference type="Proteomes" id="UP000320623">
    <property type="component" value="Unassembled WGS sequence"/>
</dbReference>
<dbReference type="Gene3D" id="3.40.50.1460">
    <property type="match status" value="1"/>
</dbReference>
<dbReference type="Pfam" id="PF08308">
    <property type="entry name" value="PEGA"/>
    <property type="match status" value="2"/>
</dbReference>
<name>A0A0S4NAE6_9BACT</name>
<dbReference type="PANTHER" id="PTHR36194">
    <property type="entry name" value="S-LAYER-LIKE PROTEIN"/>
    <property type="match status" value="1"/>
</dbReference>
<organism evidence="3 4">
    <name type="scientific">Candidatus Thermokryptus mobilis</name>
    <dbReference type="NCBI Taxonomy" id="1643428"/>
    <lineage>
        <taxon>Bacteria</taxon>
        <taxon>Pseudomonadati</taxon>
        <taxon>Candidatus Kryptoniota</taxon>
        <taxon>Candidatus Thermokryptus</taxon>
    </lineage>
</organism>
<feature type="domain" description="PEGA" evidence="2">
    <location>
        <begin position="363"/>
        <end position="426"/>
    </location>
</feature>
<gene>
    <name evidence="3" type="ORF">JGI1_01804</name>
</gene>
<dbReference type="Pfam" id="PF00656">
    <property type="entry name" value="Peptidase_C14"/>
    <property type="match status" value="1"/>
</dbReference>
<feature type="domain" description="PEGA" evidence="2">
    <location>
        <begin position="295"/>
        <end position="360"/>
    </location>
</feature>
<evidence type="ECO:0000259" key="2">
    <source>
        <dbReference type="Pfam" id="PF08308"/>
    </source>
</evidence>
<proteinExistence type="predicted"/>
<dbReference type="InterPro" id="IPR029030">
    <property type="entry name" value="Caspase-like_dom_sf"/>
</dbReference>
<feature type="non-terminal residue" evidence="3">
    <location>
        <position position="494"/>
    </location>
</feature>
<evidence type="ECO:0000259" key="1">
    <source>
        <dbReference type="Pfam" id="PF00656"/>
    </source>
</evidence>
<dbReference type="RefSeq" id="WP_140945533.1">
    <property type="nucleotide sequence ID" value="NZ_FAOO01000014.1"/>
</dbReference>
<dbReference type="AlphaFoldDB" id="A0A0S4NAE6"/>
<dbReference type="PROSITE" id="PS00018">
    <property type="entry name" value="EF_HAND_1"/>
    <property type="match status" value="1"/>
</dbReference>
<dbReference type="GO" id="GO:0006508">
    <property type="term" value="P:proteolysis"/>
    <property type="evidence" value="ECO:0007669"/>
    <property type="project" value="InterPro"/>
</dbReference>